<feature type="binding site" evidence="7">
    <location>
        <position position="50"/>
    </location>
    <ligand>
        <name>ATP</name>
        <dbReference type="ChEBI" id="CHEBI:30616"/>
    </ligand>
</feature>
<evidence type="ECO:0000256" key="7">
    <source>
        <dbReference type="PIRSR" id="PIRSR630616-2"/>
    </source>
</evidence>
<dbReference type="GO" id="GO:0004674">
    <property type="term" value="F:protein serine/threonine kinase activity"/>
    <property type="evidence" value="ECO:0007669"/>
    <property type="project" value="UniProtKB-KW"/>
</dbReference>
<evidence type="ECO:0000313" key="11">
    <source>
        <dbReference type="EMBL" id="GAQ80392.1"/>
    </source>
</evidence>
<keyword evidence="3 7" id="KW-0547">Nucleotide-binding</keyword>
<dbReference type="PROSITE" id="PS00108">
    <property type="entry name" value="PROTEIN_KINASE_ST"/>
    <property type="match status" value="1"/>
</dbReference>
<feature type="binding site" evidence="7">
    <location>
        <position position="184"/>
    </location>
    <ligand>
        <name>ATP</name>
        <dbReference type="ChEBI" id="CHEBI:30616"/>
    </ligand>
</feature>
<feature type="binding site" evidence="7">
    <location>
        <position position="69"/>
    </location>
    <ligand>
        <name>ATP</name>
        <dbReference type="ChEBI" id="CHEBI:30616"/>
    </ligand>
</feature>
<evidence type="ECO:0000256" key="9">
    <source>
        <dbReference type="SAM" id="MobiDB-lite"/>
    </source>
</evidence>
<reference evidence="11 12" key="1">
    <citation type="journal article" date="2014" name="Nat. Commun.">
        <title>Klebsormidium flaccidum genome reveals primary factors for plant terrestrial adaptation.</title>
        <authorList>
            <person name="Hori K."/>
            <person name="Maruyama F."/>
            <person name="Fujisawa T."/>
            <person name="Togashi T."/>
            <person name="Yamamoto N."/>
            <person name="Seo M."/>
            <person name="Sato S."/>
            <person name="Yamada T."/>
            <person name="Mori H."/>
            <person name="Tajima N."/>
            <person name="Moriyama T."/>
            <person name="Ikeuchi M."/>
            <person name="Watanabe M."/>
            <person name="Wada H."/>
            <person name="Kobayashi K."/>
            <person name="Saito M."/>
            <person name="Masuda T."/>
            <person name="Sasaki-Sekimoto Y."/>
            <person name="Mashiguchi K."/>
            <person name="Awai K."/>
            <person name="Shimojima M."/>
            <person name="Masuda S."/>
            <person name="Iwai M."/>
            <person name="Nobusawa T."/>
            <person name="Narise T."/>
            <person name="Kondo S."/>
            <person name="Saito H."/>
            <person name="Sato R."/>
            <person name="Murakawa M."/>
            <person name="Ihara Y."/>
            <person name="Oshima-Yamada Y."/>
            <person name="Ohtaka K."/>
            <person name="Satoh M."/>
            <person name="Sonobe K."/>
            <person name="Ishii M."/>
            <person name="Ohtani R."/>
            <person name="Kanamori-Sato M."/>
            <person name="Honoki R."/>
            <person name="Miyazaki D."/>
            <person name="Mochizuki H."/>
            <person name="Umetsu J."/>
            <person name="Higashi K."/>
            <person name="Shibata D."/>
            <person name="Kamiya Y."/>
            <person name="Sato N."/>
            <person name="Nakamura Y."/>
            <person name="Tabata S."/>
            <person name="Ida S."/>
            <person name="Kurokawa K."/>
            <person name="Ohta H."/>
        </authorList>
    </citation>
    <scope>NUCLEOTIDE SEQUENCE [LARGE SCALE GENOMIC DNA]</scope>
    <source>
        <strain evidence="11 12">NIES-2285</strain>
    </source>
</reference>
<sequence length="363" mass="40437">MPAAGQKPSKVAGLNTAMIEDRSDEDLALMAKYWRGLADFKDRVEIANGRASIVWAAKCIRTSFLAAIKAYFKNKLSAANRLQVEREINILDEKARAFKYLCPVLASFEDTANMYLVQEYCQKGDVLQMLEDAGGRLKEEEAAKLVLFPLLSALKHIHALGIVHRDIKPENLFVDADGLVKLGDFGLAINKHTERLVHRIGTLDYMAPEILMLPVSAQGEEPVGQKEYDEQVDAWACGILTYELLVGKPPFEVEDEAVTCAMIIWSELPTDRSGWPAHLTDDAIHFISKALVKSPEQRMTVGEMLEHPWIRSHTAHLDARHQPVSATSPVTAKHLSKNHAVSFDKHKTGNATEMTQSMTRLAV</sequence>
<evidence type="ECO:0000313" key="12">
    <source>
        <dbReference type="Proteomes" id="UP000054558"/>
    </source>
</evidence>
<dbReference type="SMART" id="SM00220">
    <property type="entry name" value="S_TKc"/>
    <property type="match status" value="1"/>
</dbReference>
<dbReference type="GO" id="GO:0032133">
    <property type="term" value="C:chromosome passenger complex"/>
    <property type="evidence" value="ECO:0000318"/>
    <property type="project" value="GO_Central"/>
</dbReference>
<keyword evidence="2" id="KW-0808">Transferase</keyword>
<evidence type="ECO:0000256" key="5">
    <source>
        <dbReference type="ARBA" id="ARBA00022840"/>
    </source>
</evidence>
<dbReference type="GO" id="GO:0005634">
    <property type="term" value="C:nucleus"/>
    <property type="evidence" value="ECO:0000318"/>
    <property type="project" value="GO_Central"/>
</dbReference>
<feature type="domain" description="Protein kinase" evidence="10">
    <location>
        <begin position="40"/>
        <end position="310"/>
    </location>
</feature>
<feature type="compositionally biased region" description="Polar residues" evidence="9">
    <location>
        <begin position="349"/>
        <end position="363"/>
    </location>
</feature>
<dbReference type="GO" id="GO:0051233">
    <property type="term" value="C:spindle midzone"/>
    <property type="evidence" value="ECO:0000318"/>
    <property type="project" value="GO_Central"/>
</dbReference>
<protein>
    <submittedName>
        <fullName evidence="11">Protein kinase superfamily protein</fullName>
    </submittedName>
</protein>
<dbReference type="STRING" id="105231.A0A1Y1HRG1"/>
<organism evidence="11 12">
    <name type="scientific">Klebsormidium nitens</name>
    <name type="common">Green alga</name>
    <name type="synonym">Ulothrix nitens</name>
    <dbReference type="NCBI Taxonomy" id="105231"/>
    <lineage>
        <taxon>Eukaryota</taxon>
        <taxon>Viridiplantae</taxon>
        <taxon>Streptophyta</taxon>
        <taxon>Klebsormidiophyceae</taxon>
        <taxon>Klebsormidiales</taxon>
        <taxon>Klebsormidiaceae</taxon>
        <taxon>Klebsormidium</taxon>
    </lineage>
</organism>
<keyword evidence="5 7" id="KW-0067">ATP-binding</keyword>
<proteinExistence type="predicted"/>
<keyword evidence="12" id="KW-1185">Reference proteome</keyword>
<dbReference type="AlphaFoldDB" id="A0A1Y1HRG1"/>
<dbReference type="InterPro" id="IPR011009">
    <property type="entry name" value="Kinase-like_dom_sf"/>
</dbReference>
<dbReference type="OrthoDB" id="377346at2759"/>
<dbReference type="GO" id="GO:0005524">
    <property type="term" value="F:ATP binding"/>
    <property type="evidence" value="ECO:0007669"/>
    <property type="project" value="UniProtKB-KW"/>
</dbReference>
<dbReference type="GO" id="GO:0007052">
    <property type="term" value="P:mitotic spindle organization"/>
    <property type="evidence" value="ECO:0000318"/>
    <property type="project" value="GO_Central"/>
</dbReference>
<keyword evidence="4 11" id="KW-0418">Kinase</keyword>
<evidence type="ECO:0000256" key="2">
    <source>
        <dbReference type="ARBA" id="ARBA00022679"/>
    </source>
</evidence>
<dbReference type="Proteomes" id="UP000054558">
    <property type="component" value="Unassembled WGS sequence"/>
</dbReference>
<feature type="cross-link" description="Glycyl lysine isopeptide (Lys-Gly) (interchain with G-Cter in SUMO2)" evidence="8">
    <location>
        <position position="168"/>
    </location>
</feature>
<feature type="region of interest" description="Disordered" evidence="9">
    <location>
        <begin position="344"/>
        <end position="363"/>
    </location>
</feature>
<evidence type="ECO:0000256" key="4">
    <source>
        <dbReference type="ARBA" id="ARBA00022777"/>
    </source>
</evidence>
<dbReference type="InterPro" id="IPR008271">
    <property type="entry name" value="Ser/Thr_kinase_AS"/>
</dbReference>
<evidence type="ECO:0000256" key="3">
    <source>
        <dbReference type="ARBA" id="ARBA00022741"/>
    </source>
</evidence>
<dbReference type="InterPro" id="IPR000719">
    <property type="entry name" value="Prot_kinase_dom"/>
</dbReference>
<dbReference type="Gene3D" id="1.10.510.10">
    <property type="entry name" value="Transferase(Phosphotransferase) domain 1"/>
    <property type="match status" value="1"/>
</dbReference>
<feature type="binding site" evidence="7">
    <location>
        <begin position="170"/>
        <end position="171"/>
    </location>
    <ligand>
        <name>ATP</name>
        <dbReference type="ChEBI" id="CHEBI:30616"/>
    </ligand>
</feature>
<evidence type="ECO:0000256" key="8">
    <source>
        <dbReference type="PIRSR" id="PIRSR630616-3"/>
    </source>
</evidence>
<evidence type="ECO:0000256" key="1">
    <source>
        <dbReference type="ARBA" id="ARBA00022527"/>
    </source>
</evidence>
<dbReference type="InterPro" id="IPR030616">
    <property type="entry name" value="Aur-like"/>
</dbReference>
<dbReference type="OMA" id="IYSSFEF"/>
<evidence type="ECO:0000259" key="10">
    <source>
        <dbReference type="PROSITE" id="PS50011"/>
    </source>
</evidence>
<dbReference type="GO" id="GO:0032465">
    <property type="term" value="P:regulation of cytokinesis"/>
    <property type="evidence" value="ECO:0000318"/>
    <property type="project" value="GO_Central"/>
</dbReference>
<dbReference type="PROSITE" id="PS50011">
    <property type="entry name" value="PROTEIN_KINASE_DOM"/>
    <property type="match status" value="1"/>
</dbReference>
<feature type="active site" description="Proton acceptor" evidence="6">
    <location>
        <position position="166"/>
    </location>
</feature>
<dbReference type="EMBL" id="DF237002">
    <property type="protein sequence ID" value="GAQ80392.1"/>
    <property type="molecule type" value="Genomic_DNA"/>
</dbReference>
<keyword evidence="1" id="KW-0723">Serine/threonine-protein kinase</keyword>
<name>A0A1Y1HRG1_KLENI</name>
<gene>
    <name evidence="11" type="ORF">KFL_000530190</name>
</gene>
<evidence type="ECO:0000256" key="6">
    <source>
        <dbReference type="PIRSR" id="PIRSR630616-1"/>
    </source>
</evidence>
<dbReference type="GO" id="GO:0005876">
    <property type="term" value="C:spindle microtubule"/>
    <property type="evidence" value="ECO:0000318"/>
    <property type="project" value="GO_Central"/>
</dbReference>
<accession>A0A1Y1HRG1</accession>
<dbReference type="PANTHER" id="PTHR24350">
    <property type="entry name" value="SERINE/THREONINE-PROTEIN KINASE IAL-RELATED"/>
    <property type="match status" value="1"/>
</dbReference>
<dbReference type="Pfam" id="PF00069">
    <property type="entry name" value="Pkinase"/>
    <property type="match status" value="1"/>
</dbReference>
<dbReference type="SUPFAM" id="SSF56112">
    <property type="entry name" value="Protein kinase-like (PK-like)"/>
    <property type="match status" value="1"/>
</dbReference>